<comment type="caution">
    <text evidence="1">The sequence shown here is derived from an EMBL/GenBank/DDBJ whole genome shotgun (WGS) entry which is preliminary data.</text>
</comment>
<accession>A0A7V0T4X2</accession>
<sequence length="190" mass="21736">MKYPKRIFCIEGNWDDDFAVNASVRPVLELLDLNAGIKFIYRDCSTLEEIEFLVDRWRLRRYAQYRLLYLAFHGRPGELVISSKVCLTLEQLGERLGGRCRNRLVYFGACSVLDVPAVRVRHFLDASGAKAVCGYNTEIDWMKATALDLIAMRELQNFSLTRTGLVAAEKAIRQSTKALSGELGFRMVYR</sequence>
<organism evidence="1">
    <name type="scientific">candidate division WOR-3 bacterium</name>
    <dbReference type="NCBI Taxonomy" id="2052148"/>
    <lineage>
        <taxon>Bacteria</taxon>
        <taxon>Bacteria division WOR-3</taxon>
    </lineage>
</organism>
<proteinExistence type="predicted"/>
<name>A0A7V0T4X2_UNCW3</name>
<dbReference type="InterPro" id="IPR046584">
    <property type="entry name" value="DUF6642"/>
</dbReference>
<evidence type="ECO:0000313" key="1">
    <source>
        <dbReference type="EMBL" id="HDQ98968.1"/>
    </source>
</evidence>
<dbReference type="Pfam" id="PF20347">
    <property type="entry name" value="DUF6642"/>
    <property type="match status" value="1"/>
</dbReference>
<dbReference type="Proteomes" id="UP000885672">
    <property type="component" value="Unassembled WGS sequence"/>
</dbReference>
<dbReference type="AlphaFoldDB" id="A0A7V0T4X2"/>
<protein>
    <submittedName>
        <fullName evidence="1">Uncharacterized protein</fullName>
    </submittedName>
</protein>
<gene>
    <name evidence="1" type="ORF">ENN51_01585</name>
</gene>
<reference evidence="1" key="1">
    <citation type="journal article" date="2020" name="mSystems">
        <title>Genome- and Community-Level Interaction Insights into Carbon Utilization and Element Cycling Functions of Hydrothermarchaeota in Hydrothermal Sediment.</title>
        <authorList>
            <person name="Zhou Z."/>
            <person name="Liu Y."/>
            <person name="Xu W."/>
            <person name="Pan J."/>
            <person name="Luo Z.H."/>
            <person name="Li M."/>
        </authorList>
    </citation>
    <scope>NUCLEOTIDE SEQUENCE [LARGE SCALE GENOMIC DNA]</scope>
    <source>
        <strain evidence="1">SpSt-1182</strain>
    </source>
</reference>
<dbReference type="EMBL" id="DSBX01000059">
    <property type="protein sequence ID" value="HDQ98968.1"/>
    <property type="molecule type" value="Genomic_DNA"/>
</dbReference>